<sequence>MEIFQAGIIKFEHINCCRLTTDKRTTEYKFEKLLDAFPQAVFKVVWWNVLVEIASAVYSADSGIEKQCLVDALDIGCVTAHPSMLMITWLLKEAKACIHGGHRAQVGFVLPCYDWFMADKYGTCEGLHAIWTIDKQEDQQLDKSLRQIKMRWDHCKLKAAYFCFFATIPINQSIATALCFDNQRGTLQTQASSTCGVEALKVPA</sequence>
<evidence type="ECO:0000313" key="2">
    <source>
        <dbReference type="Proteomes" id="UP000729402"/>
    </source>
</evidence>
<comment type="caution">
    <text evidence="1">The sequence shown here is derived from an EMBL/GenBank/DDBJ whole genome shotgun (WGS) entry which is preliminary data.</text>
</comment>
<proteinExistence type="predicted"/>
<evidence type="ECO:0000313" key="1">
    <source>
        <dbReference type="EMBL" id="KAG8044082.1"/>
    </source>
</evidence>
<organism evidence="1 2">
    <name type="scientific">Zizania palustris</name>
    <name type="common">Northern wild rice</name>
    <dbReference type="NCBI Taxonomy" id="103762"/>
    <lineage>
        <taxon>Eukaryota</taxon>
        <taxon>Viridiplantae</taxon>
        <taxon>Streptophyta</taxon>
        <taxon>Embryophyta</taxon>
        <taxon>Tracheophyta</taxon>
        <taxon>Spermatophyta</taxon>
        <taxon>Magnoliopsida</taxon>
        <taxon>Liliopsida</taxon>
        <taxon>Poales</taxon>
        <taxon>Poaceae</taxon>
        <taxon>BOP clade</taxon>
        <taxon>Oryzoideae</taxon>
        <taxon>Oryzeae</taxon>
        <taxon>Zizaniinae</taxon>
        <taxon>Zizania</taxon>
    </lineage>
</organism>
<protein>
    <submittedName>
        <fullName evidence="1">Uncharacterized protein</fullName>
    </submittedName>
</protein>
<reference evidence="1" key="2">
    <citation type="submission" date="2021-02" db="EMBL/GenBank/DDBJ databases">
        <authorList>
            <person name="Kimball J.A."/>
            <person name="Haas M.W."/>
            <person name="Macchietto M."/>
            <person name="Kono T."/>
            <person name="Duquette J."/>
            <person name="Shao M."/>
        </authorList>
    </citation>
    <scope>NUCLEOTIDE SEQUENCE</scope>
    <source>
        <tissue evidence="1">Fresh leaf tissue</tissue>
    </source>
</reference>
<name>A0A8J5R7W2_ZIZPA</name>
<gene>
    <name evidence="1" type="ORF">GUJ93_ZPchr0452g16387</name>
</gene>
<reference evidence="1" key="1">
    <citation type="journal article" date="2021" name="bioRxiv">
        <title>Whole Genome Assembly and Annotation of Northern Wild Rice, Zizania palustris L., Supports a Whole Genome Duplication in the Zizania Genus.</title>
        <authorList>
            <person name="Haas M."/>
            <person name="Kono T."/>
            <person name="Macchietto M."/>
            <person name="Millas R."/>
            <person name="McGilp L."/>
            <person name="Shao M."/>
            <person name="Duquette J."/>
            <person name="Hirsch C.N."/>
            <person name="Kimball J."/>
        </authorList>
    </citation>
    <scope>NUCLEOTIDE SEQUENCE</scope>
    <source>
        <tissue evidence="1">Fresh leaf tissue</tissue>
    </source>
</reference>
<dbReference type="Proteomes" id="UP000729402">
    <property type="component" value="Unassembled WGS sequence"/>
</dbReference>
<accession>A0A8J5R7W2</accession>
<keyword evidence="2" id="KW-1185">Reference proteome</keyword>
<dbReference type="AlphaFoldDB" id="A0A8J5R7W2"/>
<dbReference type="EMBL" id="JAAALK010000947">
    <property type="protein sequence ID" value="KAG8044082.1"/>
    <property type="molecule type" value="Genomic_DNA"/>
</dbReference>